<evidence type="ECO:0000313" key="2">
    <source>
        <dbReference type="Proteomes" id="UP001589703"/>
    </source>
</evidence>
<dbReference type="RefSeq" id="WP_247473361.1">
    <property type="nucleotide sequence ID" value="NZ_JBHMAR010000009.1"/>
</dbReference>
<name>A0ABV5VCN0_9ACTN</name>
<protein>
    <submittedName>
        <fullName evidence="1">Uncharacterized protein</fullName>
    </submittedName>
</protein>
<comment type="caution">
    <text evidence="1">The sequence shown here is derived from an EMBL/GenBank/DDBJ whole genome shotgun (WGS) entry which is preliminary data.</text>
</comment>
<gene>
    <name evidence="1" type="ORF">ACFFRO_10630</name>
</gene>
<accession>A0ABV5VCN0</accession>
<keyword evidence="2" id="KW-1185">Reference proteome</keyword>
<reference evidence="1 2" key="1">
    <citation type="submission" date="2024-09" db="EMBL/GenBank/DDBJ databases">
        <authorList>
            <person name="Sun Q."/>
            <person name="Mori K."/>
        </authorList>
    </citation>
    <scope>NUCLEOTIDE SEQUENCE [LARGE SCALE GENOMIC DNA]</scope>
    <source>
        <strain evidence="1 2">JCM 10918</strain>
    </source>
</reference>
<proteinExistence type="predicted"/>
<dbReference type="Proteomes" id="UP001589703">
    <property type="component" value="Unassembled WGS sequence"/>
</dbReference>
<organism evidence="1 2">
    <name type="scientific">Streptomyces thermocoprophilus</name>
    <dbReference type="NCBI Taxonomy" id="78356"/>
    <lineage>
        <taxon>Bacteria</taxon>
        <taxon>Bacillati</taxon>
        <taxon>Actinomycetota</taxon>
        <taxon>Actinomycetes</taxon>
        <taxon>Kitasatosporales</taxon>
        <taxon>Streptomycetaceae</taxon>
        <taxon>Streptomyces</taxon>
    </lineage>
</organism>
<evidence type="ECO:0000313" key="1">
    <source>
        <dbReference type="EMBL" id="MFB9735584.1"/>
    </source>
</evidence>
<dbReference type="EMBL" id="JBHMAR010000009">
    <property type="protein sequence ID" value="MFB9735584.1"/>
    <property type="molecule type" value="Genomic_DNA"/>
</dbReference>
<sequence>MSHPTPRTDDDILAATDVGVLLRHGLRQEAFRPALFGDGAIAAAVTLDRLGVQPRSVAFVAKTARAGGLAYAAALTEPLPSPQASDVLRDWLESAAQSASGPEAERLGVRWLLTVAEIMGLRVGSRAPERNP</sequence>